<evidence type="ECO:0000256" key="2">
    <source>
        <dbReference type="SAM" id="SignalP"/>
    </source>
</evidence>
<gene>
    <name evidence="3" type="ORF">EAH_00012820</name>
</gene>
<organism evidence="3 4">
    <name type="scientific">Eimeria acervulina</name>
    <name type="common">Coccidian parasite</name>
    <dbReference type="NCBI Taxonomy" id="5801"/>
    <lineage>
        <taxon>Eukaryota</taxon>
        <taxon>Sar</taxon>
        <taxon>Alveolata</taxon>
        <taxon>Apicomplexa</taxon>
        <taxon>Conoidasida</taxon>
        <taxon>Coccidia</taxon>
        <taxon>Eucoccidiorida</taxon>
        <taxon>Eimeriorina</taxon>
        <taxon>Eimeriidae</taxon>
        <taxon>Eimeria</taxon>
    </lineage>
</organism>
<proteinExistence type="predicted"/>
<reference evidence="3" key="1">
    <citation type="submission" date="2013-10" db="EMBL/GenBank/DDBJ databases">
        <title>Genomic analysis of the causative agents of coccidiosis in chickens.</title>
        <authorList>
            <person name="Reid A.J."/>
            <person name="Blake D."/>
            <person name="Billington K."/>
            <person name="Browne H."/>
            <person name="Dunn M."/>
            <person name="Hung S."/>
            <person name="Kawahara F."/>
            <person name="Miranda-Saavedra D."/>
            <person name="Mourier T."/>
            <person name="Nagra H."/>
            <person name="Otto T.D."/>
            <person name="Rawlings N."/>
            <person name="Sanchez A."/>
            <person name="Sanders M."/>
            <person name="Subramaniam C."/>
            <person name="Tay Y."/>
            <person name="Dear P."/>
            <person name="Doerig C."/>
            <person name="Gruber A."/>
            <person name="Parkinson J."/>
            <person name="Shirley M."/>
            <person name="Wan K.L."/>
            <person name="Berriman M."/>
            <person name="Tomley F."/>
            <person name="Pain A."/>
        </authorList>
    </citation>
    <scope>NUCLEOTIDE SEQUENCE [LARGE SCALE GENOMIC DNA]</scope>
    <source>
        <strain evidence="3">Houghton</strain>
    </source>
</reference>
<feature type="chain" id="PRO_5004669946" evidence="2">
    <location>
        <begin position="18"/>
        <end position="338"/>
    </location>
</feature>
<dbReference type="OrthoDB" id="348162at2759"/>
<evidence type="ECO:0000256" key="1">
    <source>
        <dbReference type="SAM" id="MobiDB-lite"/>
    </source>
</evidence>
<dbReference type="RefSeq" id="XP_013250039.1">
    <property type="nucleotide sequence ID" value="XM_013394585.1"/>
</dbReference>
<keyword evidence="2" id="KW-0732">Signal</keyword>
<feature type="compositionally biased region" description="Basic and acidic residues" evidence="1">
    <location>
        <begin position="26"/>
        <end position="38"/>
    </location>
</feature>
<accession>U6GIC0</accession>
<name>U6GIC0_EIMAC</name>
<dbReference type="EMBL" id="HG671106">
    <property type="protein sequence ID" value="CDI79925.1"/>
    <property type="molecule type" value="Genomic_DNA"/>
</dbReference>
<feature type="region of interest" description="Disordered" evidence="1">
    <location>
        <begin position="24"/>
        <end position="61"/>
    </location>
</feature>
<dbReference type="AlphaFoldDB" id="U6GIC0"/>
<dbReference type="Proteomes" id="UP000018050">
    <property type="component" value="Unassembled WGS sequence"/>
</dbReference>
<evidence type="ECO:0000313" key="4">
    <source>
        <dbReference type="Proteomes" id="UP000018050"/>
    </source>
</evidence>
<keyword evidence="4" id="KW-1185">Reference proteome</keyword>
<reference evidence="3" key="2">
    <citation type="submission" date="2013-10" db="EMBL/GenBank/DDBJ databases">
        <authorList>
            <person name="Aslett M."/>
        </authorList>
    </citation>
    <scope>NUCLEOTIDE SEQUENCE [LARGE SCALE GENOMIC DNA]</scope>
    <source>
        <strain evidence="3">Houghton</strain>
    </source>
</reference>
<dbReference type="GeneID" id="25269352"/>
<feature type="signal peptide" evidence="2">
    <location>
        <begin position="1"/>
        <end position="17"/>
    </location>
</feature>
<evidence type="ECO:0000313" key="3">
    <source>
        <dbReference type="EMBL" id="CDI79925.1"/>
    </source>
</evidence>
<protein>
    <submittedName>
        <fullName evidence="3">Uncharacterized protein</fullName>
    </submittedName>
</protein>
<dbReference type="OMA" id="HICYLAC"/>
<dbReference type="VEuPathDB" id="ToxoDB:EAH_00012820"/>
<sequence length="338" mass="35943">MLALLVTSFLLLRCAYHLSTTANAPEETKGRRVSDHELPNPCELPQQQRQRQQEPEQEVAGAAAAIPEAAVGASSGQSVTASTGPTPALPKGYSAVTHLDPASLYAHSASMAAWMLQVEAAEAGIGEGGKSEEAHICYLACEGLKLVKHLEAVTFSAEVVPGDQQEFLEAIGECSQLVGRLAEQVECRWTAVCKKHTKLVRSDVEGAWSHLRRALRRDLLDPGDPTVGAMIGLRETVNTAMKVYEEGATICATLRGAGGLGDALISLSAVITAAVESLDLAANACAEAWIKRLTDLRRMLQAEAPEGNEARQKLLDGIQAAKTVQRILGFISGKTLSI</sequence>